<dbReference type="GO" id="GO:0031491">
    <property type="term" value="F:nucleosome binding"/>
    <property type="evidence" value="ECO:0007669"/>
    <property type="project" value="TreeGrafter"/>
</dbReference>
<feature type="region of interest" description="Disordered" evidence="6">
    <location>
        <begin position="1854"/>
        <end position="2123"/>
    </location>
</feature>
<feature type="compositionally biased region" description="Acidic residues" evidence="6">
    <location>
        <begin position="1982"/>
        <end position="2000"/>
    </location>
</feature>
<evidence type="ECO:0000256" key="1">
    <source>
        <dbReference type="ARBA" id="ARBA00002687"/>
    </source>
</evidence>
<evidence type="ECO:0000256" key="6">
    <source>
        <dbReference type="SAM" id="MobiDB-lite"/>
    </source>
</evidence>
<evidence type="ECO:0000313" key="8">
    <source>
        <dbReference type="Proteomes" id="UP001217918"/>
    </source>
</evidence>
<keyword evidence="5" id="KW-0539">Nucleus</keyword>
<feature type="region of interest" description="Disordered" evidence="6">
    <location>
        <begin position="1522"/>
        <end position="1548"/>
    </location>
</feature>
<feature type="compositionally biased region" description="Low complexity" evidence="6">
    <location>
        <begin position="1854"/>
        <end position="1863"/>
    </location>
</feature>
<comment type="similarity">
    <text evidence="3">Belongs to the HIR3 family.</text>
</comment>
<dbReference type="Proteomes" id="UP001217918">
    <property type="component" value="Unassembled WGS sequence"/>
</dbReference>
<evidence type="ECO:0000256" key="2">
    <source>
        <dbReference type="ARBA" id="ARBA00004123"/>
    </source>
</evidence>
<feature type="compositionally biased region" description="Low complexity" evidence="6">
    <location>
        <begin position="1900"/>
        <end position="1920"/>
    </location>
</feature>
<feature type="region of interest" description="Disordered" evidence="6">
    <location>
        <begin position="339"/>
        <end position="442"/>
    </location>
</feature>
<feature type="compositionally biased region" description="Low complexity" evidence="6">
    <location>
        <begin position="1955"/>
        <end position="1966"/>
    </location>
</feature>
<feature type="region of interest" description="Disordered" evidence="6">
    <location>
        <begin position="791"/>
        <end position="833"/>
    </location>
</feature>
<feature type="compositionally biased region" description="Basic and acidic residues" evidence="6">
    <location>
        <begin position="352"/>
        <end position="373"/>
    </location>
</feature>
<protein>
    <recommendedName>
        <fullName evidence="4">Histone transcription regulator 3 homolog</fullName>
    </recommendedName>
</protein>
<dbReference type="PANTHER" id="PTHR15502:SF7">
    <property type="entry name" value="CALCINEURIN-BINDING PROTEIN CABIN-1"/>
    <property type="match status" value="1"/>
</dbReference>
<dbReference type="PANTHER" id="PTHR15502">
    <property type="entry name" value="CALCINEURIN-BINDING PROTEIN CABIN 1-RELATED"/>
    <property type="match status" value="1"/>
</dbReference>
<evidence type="ECO:0000256" key="5">
    <source>
        <dbReference type="ARBA" id="ARBA00023242"/>
    </source>
</evidence>
<evidence type="ECO:0000256" key="4">
    <source>
        <dbReference type="ARBA" id="ARBA00014848"/>
    </source>
</evidence>
<name>A0AAD9MAF3_9PEZI</name>
<reference evidence="7" key="1">
    <citation type="journal article" date="2023" name="Mol. Plant Microbe Interact.">
        <title>Elucidating the Obligate Nature and Biological Capacity of an Invasive Fungal Corn Pathogen.</title>
        <authorList>
            <person name="MacCready J.S."/>
            <person name="Roggenkamp E.M."/>
            <person name="Gdanetz K."/>
            <person name="Chilvers M.I."/>
        </authorList>
    </citation>
    <scope>NUCLEOTIDE SEQUENCE</scope>
    <source>
        <strain evidence="7">PM02</strain>
    </source>
</reference>
<gene>
    <name evidence="7" type="ORF">P8C59_000513</name>
</gene>
<dbReference type="EMBL" id="JAQQPM010000001">
    <property type="protein sequence ID" value="KAK2066723.1"/>
    <property type="molecule type" value="Genomic_DNA"/>
</dbReference>
<dbReference type="GO" id="GO:0006325">
    <property type="term" value="P:chromatin organization"/>
    <property type="evidence" value="ECO:0007669"/>
    <property type="project" value="InterPro"/>
</dbReference>
<accession>A0AAD9MAF3</accession>
<proteinExistence type="inferred from homology"/>
<dbReference type="InterPro" id="IPR033053">
    <property type="entry name" value="Hir3/CABIN1"/>
</dbReference>
<dbReference type="GO" id="GO:0000417">
    <property type="term" value="C:HIR complex"/>
    <property type="evidence" value="ECO:0007669"/>
    <property type="project" value="TreeGrafter"/>
</dbReference>
<feature type="compositionally biased region" description="Basic and acidic residues" evidence="6">
    <location>
        <begin position="2010"/>
        <end position="2019"/>
    </location>
</feature>
<evidence type="ECO:0000313" key="7">
    <source>
        <dbReference type="EMBL" id="KAK2066723.1"/>
    </source>
</evidence>
<dbReference type="GO" id="GO:0005634">
    <property type="term" value="C:nucleus"/>
    <property type="evidence" value="ECO:0007669"/>
    <property type="project" value="UniProtKB-SubCell"/>
</dbReference>
<feature type="compositionally biased region" description="Acidic residues" evidence="6">
    <location>
        <begin position="2031"/>
        <end position="2046"/>
    </location>
</feature>
<dbReference type="Gene3D" id="1.25.40.10">
    <property type="entry name" value="Tetratricopeptide repeat domain"/>
    <property type="match status" value="1"/>
</dbReference>
<feature type="compositionally biased region" description="Acidic residues" evidence="6">
    <location>
        <begin position="1921"/>
        <end position="1949"/>
    </location>
</feature>
<dbReference type="InterPro" id="IPR011990">
    <property type="entry name" value="TPR-like_helical_dom_sf"/>
</dbReference>
<sequence length="2123" mass="235554">MPAFLAINVEPEESFQDEVDTAKAIQVDEALKLFQTALKLHAQGPQFFDDAADTYNALFETEIFKFPESTTEYERAEKQRSGTLAVELTLVSGLDAGAGDEDGIANTLPQALYLSQKNYGQFILDRIKHKARAAGPGPAREAVFEQQEVLDDARRALDKYAAALDWDPSDAELWRKTARVAAFLRSTRLSRYSLEAAIELDDDPAVVDVEPPSLAEGFAGIQLRNRLKVLGDDVAMTHPIMNTYRDRELPALLKRHLDPTPFLPDPTENLAPGKMPKDELRLPRAVLDVPAFSWSALGTALVHFITEVGQSGQALHLQLPEALEDDVDHVQMELDQQIEAPDVHPQAAEEPAEVRLEDAEGRKFRDNASESKDLLVTNGDAAATQDSAAKDQAGTPATRKRSQSKAGFRDPGDEENGDHKRSKRTRRRDTAGEEVMDPSTRLATQLQPYQAADQNLFQMTKDILENLGVTDKGTLDRIAEILDSCASEDRVSRVGNLSTNDLRNVIVNFDEELAEAFLDKKEKPELGLTTLIEHTMSSSQRSHQVPAFDEGQDLRQFVQVINSGCFTIHDIGFEYVIALVQSYANTKWSDAMKRAMVQVISRLDETLYDRTLYEVDGLRCRHSDEQLARLVSLVEMVFELHLDIYERITNPNSAVEYKTRVQTKWRLSRWADLAADLVRELPRETENEPAFIRFLWTSVLFTTLGDAVSQEHVIACWASLRDCLASAEVADISLPNNAAMPDLCAAAADREISKLTTMKFFLGLFREDLSDPVSVIETLEPVLNPESVFVKSSLDEDEDEDEDGYEDGDGDGDEDDDDGMNSKESSELDAENARQSIRDCASQGLRDLWKFLEDGTTELRLFLWTRLSGAYGKIKYTTKQFSCLLRSIEMIIMDLEKESYKNTAEKSRRSLLMDMLASLDDVLVAALQLALSDNDSFDIIDEEHLKSSSSALAKLNCLLHAAAMFEDEVRVGMAPTPASGATWTSFINKLREMQVRAWCLQYMVIKVGIYQHKSMFSRPENDLADYLAAVHQVLGLRKSCKVSLKIFLKMMRVELLKQKNIENWEDYLGQVLYDLYGLRLGVGIWEVQDHGCQAETLERKQAIQLVDKIMLLATRMSMKDLLKSDLKSTIEHIQQAIGSPRSTSHMIHNLRNFTEYLKKPIHPLRLYQALQGKVTLDVVTVNTSEGALAKQGWFFLLGMIALTRFKGVDLNRRQTPGATDDLRLGATYLRLQLQFTPDRWEAWFRLAECFDYELDEAVLWTADKMNKERAELVKFQRNSIHCYTLALSNAHSAGGEPLSVDEQEVLYDLYQSFGMRLYASSREPFAMEPFQHADQQRFFIESMGAGTFKKIVHDEMTTYKVWKYAANLFGRAVKGRPKDWKNSYMLSKCLWKMYQTPLETLDAKDRETRPTVEQVVAALEKTILISTALPKPRHGQDPILEPHYKMLSVAHKLVMRGDFPAQEAAAIIERQPYTPQPGGTLPIQDKSDWEGFAVKCLRALRDKDKSNWQHRMIIRHARILLDPDDRPAPGGSSQPSGDGEFGETGDTGEESASYVAAKAASMVLRESMFTKTMVMNVWKCDAERPGRHHVYTEQYVRLMVQLLAHLRDRELMEAVLRRIRKKGADFYHFADLWQFCIHTYLRLLRRVHRVPSNYATAAAAAAATAEATPNVPATATAEDFFKGLSPDEFDIVAERINTWAAGPAAASHPGMAALREAVELKKLNAGLLKAAPIDDLIADCYAFIYTDLRAELPGPPPAEVVEARHRLKEMEQQQAANEAAAAAIALNRQQEREATTLGSLRASPERGAVGEKMEKTISSIGVGAVVGEPGPRGRKLGIRRPDILRKAEQAVLRAAEGPPKAVGPGAGGHKSRVGSASSGKHGDGTPHLESDAEEDDDGAGRLAAGAGARGGAAAAALVEDGPNDGEEEDEDEDEDEDVDMKDVGTEDGEGGPAGGAKQRGAAGSGAVRSEASSPPGSVHDSADDESELSDVPPDYDEEVPPELLFPNLRRSVDAAREAGDSAGNTSSALSENEEEGEEEEEEEEERGVEGDGAEHEGPEAGEEAGAEIEEEIGEEVAGGIELGEEGEEEMADEDGDFDEKQNVGPQGAKLEYAGKELDEDSML</sequence>
<keyword evidence="8" id="KW-1185">Reference proteome</keyword>
<comment type="function">
    <text evidence="1">Has a role in a nucleosome assembly pathway that is required for the integrity of heterochromatin and proper chromosome segregation.</text>
</comment>
<feature type="compositionally biased region" description="Basic and acidic residues" evidence="6">
    <location>
        <begin position="2047"/>
        <end position="2058"/>
    </location>
</feature>
<feature type="compositionally biased region" description="Basic and acidic residues" evidence="6">
    <location>
        <begin position="1880"/>
        <end position="1890"/>
    </location>
</feature>
<evidence type="ECO:0000256" key="3">
    <source>
        <dbReference type="ARBA" id="ARBA00007335"/>
    </source>
</evidence>
<feature type="compositionally biased region" description="Acidic residues" evidence="6">
    <location>
        <begin position="2059"/>
        <end position="2074"/>
    </location>
</feature>
<comment type="subcellular location">
    <subcellularLocation>
        <location evidence="2">Nucleus</location>
    </subcellularLocation>
</comment>
<feature type="compositionally biased region" description="Acidic residues" evidence="6">
    <location>
        <begin position="2082"/>
        <end position="2097"/>
    </location>
</feature>
<feature type="region of interest" description="Disordered" evidence="6">
    <location>
        <begin position="1793"/>
        <end position="1814"/>
    </location>
</feature>
<feature type="compositionally biased region" description="Acidic residues" evidence="6">
    <location>
        <begin position="795"/>
        <end position="819"/>
    </location>
</feature>
<comment type="caution">
    <text evidence="7">The sequence shown here is derived from an EMBL/GenBank/DDBJ whole genome shotgun (WGS) entry which is preliminary data.</text>
</comment>
<organism evidence="7 8">
    <name type="scientific">Phyllachora maydis</name>
    <dbReference type="NCBI Taxonomy" id="1825666"/>
    <lineage>
        <taxon>Eukaryota</taxon>
        <taxon>Fungi</taxon>
        <taxon>Dikarya</taxon>
        <taxon>Ascomycota</taxon>
        <taxon>Pezizomycotina</taxon>
        <taxon>Sordariomycetes</taxon>
        <taxon>Sordariomycetidae</taxon>
        <taxon>Phyllachorales</taxon>
        <taxon>Phyllachoraceae</taxon>
        <taxon>Phyllachora</taxon>
    </lineage>
</organism>